<dbReference type="GO" id="GO:0005524">
    <property type="term" value="F:ATP binding"/>
    <property type="evidence" value="ECO:0007669"/>
    <property type="project" value="UniProtKB-KW"/>
</dbReference>
<dbReference type="GeneID" id="54549675"/>
<dbReference type="InterPro" id="IPR014001">
    <property type="entry name" value="Helicase_ATP-bd"/>
</dbReference>
<keyword evidence="7" id="KW-0347">Helicase</keyword>
<gene>
    <name evidence="15" type="ORF">EI97DRAFT_403191</name>
</gene>
<dbReference type="FunFam" id="3.40.50.10810:FF:000010">
    <property type="entry name" value="DNA repair and recombination protein RAD54-like"/>
    <property type="match status" value="1"/>
</dbReference>
<sequence>MHRLKSIGEQGTPASKATRLYGTPSNTERLHKPFKCPGSATSTRSSDKPARKRRKINYAGADGENDGGDKAYSNEDRLALATRDVNRFPVFKPKDKETIFKKQFSVPLINKENGAYNPFRPAPLLGMRQGRVFVARPLHDPSGEFAIVLYDPTVDDKPVPKDNAVEKLSREEVKTLDTPVVHKSLADILGLKKKVEERPRVPVVIDPRLARILRPHQVEGVKFLYRCTTGLIDEKANGCIMADEMGLGKTLQCITLMWTLLKQSPEAGKPTIQKCIIACPSSLVRNWANELVKWLGQDAINPFVIDGKASKEELTQQIRQWSIATGRAVVRPVCIVSYETLRLNVGEFGDTPIGLLLCDEGHRLKNGESQTFTALNGLNVQRRVILSGTPIQNDLSEYFSLLNFANPNYLGTRSEFRKHYEIPILRGRDADGTEADQQKGNERLAELLTLVNKFIIRRTNDILSKYLPVKYEHVVFCNLSPLQKALYNHFLQSPDIKSLLRGKSSQPLKAIDLLKKLCNHPDLLDLPSDLPGCENILPEDFVPKDARGRDRDVKVWYSGKMLVLDRMLARIRADTNDKIVLISNYTTTLDVFANLCRSRGYGHLRLDGTMPVAKRQKLVDKFNDPDGPEFVFLLSSKAGGCGLNLIGANRLVLFDPDWNPAADQQALARVWRDGQKKDCFVYRFISTGSIEEKIFQRQSHKQSLSSCVVDSAEDVERHFSLDSLRELFQYRDNTTSDTHDTFKCKRCRKEDGKQVIKAPAMLYGDTSTWNHFVNDGENGPLGRIQDLLLRQETAADCKEVSAVFQYISH</sequence>
<dbReference type="GO" id="GO:0045003">
    <property type="term" value="P:double-strand break repair via synthesis-dependent strand annealing"/>
    <property type="evidence" value="ECO:0007669"/>
    <property type="project" value="TreeGrafter"/>
</dbReference>
<evidence type="ECO:0000256" key="3">
    <source>
        <dbReference type="ARBA" id="ARBA00022553"/>
    </source>
</evidence>
<evidence type="ECO:0000256" key="1">
    <source>
        <dbReference type="ARBA" id="ARBA00004123"/>
    </source>
</evidence>
<dbReference type="PANTHER" id="PTHR45629:SF7">
    <property type="entry name" value="DNA EXCISION REPAIR PROTEIN ERCC-6-RELATED"/>
    <property type="match status" value="1"/>
</dbReference>
<dbReference type="OrthoDB" id="413460at2759"/>
<evidence type="ECO:0000256" key="7">
    <source>
        <dbReference type="ARBA" id="ARBA00022806"/>
    </source>
</evidence>
<feature type="domain" description="Helicase ATP-binding" evidence="13">
    <location>
        <begin position="230"/>
        <end position="408"/>
    </location>
</feature>
<accession>A0A6A6JBX2</accession>
<keyword evidence="3" id="KW-0597">Phosphoprotein</keyword>
<dbReference type="GO" id="GO:0005634">
    <property type="term" value="C:nucleus"/>
    <property type="evidence" value="ECO:0007669"/>
    <property type="project" value="UniProtKB-SubCell"/>
</dbReference>
<evidence type="ECO:0000256" key="12">
    <source>
        <dbReference type="SAM" id="MobiDB-lite"/>
    </source>
</evidence>
<comment type="similarity">
    <text evidence="2">Belongs to the SNF2/RAD54 helicase family.</text>
</comment>
<dbReference type="InterPro" id="IPR038718">
    <property type="entry name" value="SNF2-like_sf"/>
</dbReference>
<keyword evidence="9" id="KW-0238">DNA-binding</keyword>
<dbReference type="SMART" id="SM00487">
    <property type="entry name" value="DEXDc"/>
    <property type="match status" value="1"/>
</dbReference>
<dbReference type="SMART" id="SM00490">
    <property type="entry name" value="HELICc"/>
    <property type="match status" value="1"/>
</dbReference>
<dbReference type="EMBL" id="ML986506">
    <property type="protein sequence ID" value="KAF2273932.1"/>
    <property type="molecule type" value="Genomic_DNA"/>
</dbReference>
<dbReference type="Pfam" id="PF08658">
    <property type="entry name" value="Rad54_N"/>
    <property type="match status" value="1"/>
</dbReference>
<dbReference type="Pfam" id="PF00271">
    <property type="entry name" value="Helicase_C"/>
    <property type="match status" value="1"/>
</dbReference>
<dbReference type="InterPro" id="IPR013967">
    <property type="entry name" value="Rad54_N"/>
</dbReference>
<evidence type="ECO:0000256" key="6">
    <source>
        <dbReference type="ARBA" id="ARBA00022801"/>
    </source>
</evidence>
<keyword evidence="6" id="KW-0378">Hydrolase</keyword>
<keyword evidence="10" id="KW-0234">DNA repair</keyword>
<feature type="region of interest" description="Disordered" evidence="12">
    <location>
        <begin position="1"/>
        <end position="70"/>
    </location>
</feature>
<dbReference type="CDD" id="cd18793">
    <property type="entry name" value="SF2_C_SNF"/>
    <property type="match status" value="1"/>
</dbReference>
<dbReference type="InterPro" id="IPR000330">
    <property type="entry name" value="SNF2_N"/>
</dbReference>
<dbReference type="Proteomes" id="UP000800097">
    <property type="component" value="Unassembled WGS sequence"/>
</dbReference>
<evidence type="ECO:0000256" key="11">
    <source>
        <dbReference type="ARBA" id="ARBA00023242"/>
    </source>
</evidence>
<proteinExistence type="inferred from homology"/>
<dbReference type="Gene3D" id="3.40.50.300">
    <property type="entry name" value="P-loop containing nucleotide triphosphate hydrolases"/>
    <property type="match status" value="1"/>
</dbReference>
<dbReference type="Gene3D" id="1.20.120.850">
    <property type="entry name" value="SWI2/SNF2 ATPases, N-terminal domain"/>
    <property type="match status" value="1"/>
</dbReference>
<evidence type="ECO:0000256" key="4">
    <source>
        <dbReference type="ARBA" id="ARBA00022741"/>
    </source>
</evidence>
<dbReference type="GO" id="GO:0003677">
    <property type="term" value="F:DNA binding"/>
    <property type="evidence" value="ECO:0007669"/>
    <property type="project" value="UniProtKB-KW"/>
</dbReference>
<dbReference type="PANTHER" id="PTHR45629">
    <property type="entry name" value="SNF2/RAD54 FAMILY MEMBER"/>
    <property type="match status" value="1"/>
</dbReference>
<dbReference type="GO" id="GO:0004386">
    <property type="term" value="F:helicase activity"/>
    <property type="evidence" value="ECO:0007669"/>
    <property type="project" value="UniProtKB-KW"/>
</dbReference>
<evidence type="ECO:0000256" key="10">
    <source>
        <dbReference type="ARBA" id="ARBA00023204"/>
    </source>
</evidence>
<evidence type="ECO:0000259" key="13">
    <source>
        <dbReference type="PROSITE" id="PS51192"/>
    </source>
</evidence>
<name>A0A6A6JBX2_WESOR</name>
<keyword evidence="4" id="KW-0547">Nucleotide-binding</keyword>
<evidence type="ECO:0000256" key="2">
    <source>
        <dbReference type="ARBA" id="ARBA00007025"/>
    </source>
</evidence>
<dbReference type="InterPro" id="IPR001650">
    <property type="entry name" value="Helicase_C-like"/>
</dbReference>
<dbReference type="AlphaFoldDB" id="A0A6A6JBX2"/>
<evidence type="ECO:0000313" key="15">
    <source>
        <dbReference type="EMBL" id="KAF2273932.1"/>
    </source>
</evidence>
<dbReference type="PROSITE" id="PS51192">
    <property type="entry name" value="HELICASE_ATP_BIND_1"/>
    <property type="match status" value="1"/>
</dbReference>
<evidence type="ECO:0000256" key="5">
    <source>
        <dbReference type="ARBA" id="ARBA00022763"/>
    </source>
</evidence>
<evidence type="ECO:0000256" key="9">
    <source>
        <dbReference type="ARBA" id="ARBA00023125"/>
    </source>
</evidence>
<comment type="subcellular location">
    <subcellularLocation>
        <location evidence="1">Nucleus</location>
    </subcellularLocation>
</comment>
<dbReference type="Gene3D" id="3.40.50.10810">
    <property type="entry name" value="Tandem AAA-ATPase domain"/>
    <property type="match status" value="1"/>
</dbReference>
<dbReference type="GO" id="GO:0016817">
    <property type="term" value="F:hydrolase activity, acting on acid anhydrides"/>
    <property type="evidence" value="ECO:0007669"/>
    <property type="project" value="InterPro"/>
</dbReference>
<dbReference type="SUPFAM" id="SSF52540">
    <property type="entry name" value="P-loop containing nucleoside triphosphate hydrolases"/>
    <property type="match status" value="2"/>
</dbReference>
<reference evidence="15" key="1">
    <citation type="journal article" date="2020" name="Stud. Mycol.">
        <title>101 Dothideomycetes genomes: a test case for predicting lifestyles and emergence of pathogens.</title>
        <authorList>
            <person name="Haridas S."/>
            <person name="Albert R."/>
            <person name="Binder M."/>
            <person name="Bloem J."/>
            <person name="Labutti K."/>
            <person name="Salamov A."/>
            <person name="Andreopoulos B."/>
            <person name="Baker S."/>
            <person name="Barry K."/>
            <person name="Bills G."/>
            <person name="Bluhm B."/>
            <person name="Cannon C."/>
            <person name="Castanera R."/>
            <person name="Culley D."/>
            <person name="Daum C."/>
            <person name="Ezra D."/>
            <person name="Gonzalez J."/>
            <person name="Henrissat B."/>
            <person name="Kuo A."/>
            <person name="Liang C."/>
            <person name="Lipzen A."/>
            <person name="Lutzoni F."/>
            <person name="Magnuson J."/>
            <person name="Mondo S."/>
            <person name="Nolan M."/>
            <person name="Ohm R."/>
            <person name="Pangilinan J."/>
            <person name="Park H.-J."/>
            <person name="Ramirez L."/>
            <person name="Alfaro M."/>
            <person name="Sun H."/>
            <person name="Tritt A."/>
            <person name="Yoshinaga Y."/>
            <person name="Zwiers L.-H."/>
            <person name="Turgeon B."/>
            <person name="Goodwin S."/>
            <person name="Spatafora J."/>
            <person name="Crous P."/>
            <person name="Grigoriev I."/>
        </authorList>
    </citation>
    <scope>NUCLEOTIDE SEQUENCE</scope>
    <source>
        <strain evidence="15">CBS 379.55</strain>
    </source>
</reference>
<dbReference type="InterPro" id="IPR049730">
    <property type="entry name" value="SNF2/RAD54-like_C"/>
</dbReference>
<dbReference type="GO" id="GO:0007131">
    <property type="term" value="P:reciprocal meiotic recombination"/>
    <property type="evidence" value="ECO:0007669"/>
    <property type="project" value="TreeGrafter"/>
</dbReference>
<protein>
    <submittedName>
        <fullName evidence="15">Putative dsDNA-dependent ATPase Rad54</fullName>
    </submittedName>
</protein>
<dbReference type="InterPro" id="IPR050496">
    <property type="entry name" value="SNF2_RAD54_helicase_repair"/>
</dbReference>
<feature type="domain" description="Helicase C-terminal" evidence="14">
    <location>
        <begin position="563"/>
        <end position="716"/>
    </location>
</feature>
<dbReference type="GO" id="GO:0015616">
    <property type="term" value="F:DNA translocase activity"/>
    <property type="evidence" value="ECO:0007669"/>
    <property type="project" value="TreeGrafter"/>
</dbReference>
<keyword evidence="16" id="KW-1185">Reference proteome</keyword>
<evidence type="ECO:0000313" key="16">
    <source>
        <dbReference type="Proteomes" id="UP000800097"/>
    </source>
</evidence>
<keyword evidence="11" id="KW-0539">Nucleus</keyword>
<dbReference type="PROSITE" id="PS51194">
    <property type="entry name" value="HELICASE_CTER"/>
    <property type="match status" value="1"/>
</dbReference>
<dbReference type="InterPro" id="IPR027417">
    <property type="entry name" value="P-loop_NTPase"/>
</dbReference>
<keyword evidence="8" id="KW-0067">ATP-binding</keyword>
<organism evidence="15 16">
    <name type="scientific">Westerdykella ornata</name>
    <dbReference type="NCBI Taxonomy" id="318751"/>
    <lineage>
        <taxon>Eukaryota</taxon>
        <taxon>Fungi</taxon>
        <taxon>Dikarya</taxon>
        <taxon>Ascomycota</taxon>
        <taxon>Pezizomycotina</taxon>
        <taxon>Dothideomycetes</taxon>
        <taxon>Pleosporomycetidae</taxon>
        <taxon>Pleosporales</taxon>
        <taxon>Sporormiaceae</taxon>
        <taxon>Westerdykella</taxon>
    </lineage>
</organism>
<evidence type="ECO:0000256" key="8">
    <source>
        <dbReference type="ARBA" id="ARBA00022840"/>
    </source>
</evidence>
<evidence type="ECO:0000259" key="14">
    <source>
        <dbReference type="PROSITE" id="PS51194"/>
    </source>
</evidence>
<keyword evidence="5" id="KW-0227">DNA damage</keyword>
<dbReference type="RefSeq" id="XP_033651471.1">
    <property type="nucleotide sequence ID" value="XM_033796500.1"/>
</dbReference>
<dbReference type="Pfam" id="PF00176">
    <property type="entry name" value="SNF2-rel_dom"/>
    <property type="match status" value="1"/>
</dbReference>
<dbReference type="FunFam" id="3.40.50.300:FF:000332">
    <property type="entry name" value="DNA repair and recombination protein RAD54-like"/>
    <property type="match status" value="1"/>
</dbReference>